<proteinExistence type="predicted"/>
<feature type="chain" id="PRO_5046539807" evidence="1">
    <location>
        <begin position="21"/>
        <end position="171"/>
    </location>
</feature>
<organism evidence="2 3">
    <name type="scientific">Marasmius tenuissimus</name>
    <dbReference type="NCBI Taxonomy" id="585030"/>
    <lineage>
        <taxon>Eukaryota</taxon>
        <taxon>Fungi</taxon>
        <taxon>Dikarya</taxon>
        <taxon>Basidiomycota</taxon>
        <taxon>Agaricomycotina</taxon>
        <taxon>Agaricomycetes</taxon>
        <taxon>Agaricomycetidae</taxon>
        <taxon>Agaricales</taxon>
        <taxon>Marasmiineae</taxon>
        <taxon>Marasmiaceae</taxon>
        <taxon>Marasmius</taxon>
    </lineage>
</organism>
<protein>
    <submittedName>
        <fullName evidence="2">Uncharacterized protein</fullName>
    </submittedName>
</protein>
<gene>
    <name evidence="2" type="ORF">AAF712_003115</name>
</gene>
<evidence type="ECO:0000256" key="1">
    <source>
        <dbReference type="SAM" id="SignalP"/>
    </source>
</evidence>
<evidence type="ECO:0000313" key="2">
    <source>
        <dbReference type="EMBL" id="KAL0069845.1"/>
    </source>
</evidence>
<sequence>MYFVKAVTLCLLTLFSLVAAAPSRRSPPTSPSSGVIVKPESGSVIAPGQSFDFLYDTKADYGVSSFNFNVYLFTSKPAGWFVDEDFATGHFYGRWALPNYPGNPSPTNQPPTQLVMPDFSKNPGGFGAGAPASNQTVYLAVMEEYATGTGSVGMRVSLAINELVYNGTSTQ</sequence>
<keyword evidence="1" id="KW-0732">Signal</keyword>
<dbReference type="EMBL" id="JBBXMP010000010">
    <property type="protein sequence ID" value="KAL0069845.1"/>
    <property type="molecule type" value="Genomic_DNA"/>
</dbReference>
<evidence type="ECO:0000313" key="3">
    <source>
        <dbReference type="Proteomes" id="UP001437256"/>
    </source>
</evidence>
<comment type="caution">
    <text evidence="2">The sequence shown here is derived from an EMBL/GenBank/DDBJ whole genome shotgun (WGS) entry which is preliminary data.</text>
</comment>
<name>A0ABR3A8J3_9AGAR</name>
<keyword evidence="3" id="KW-1185">Reference proteome</keyword>
<reference evidence="2 3" key="1">
    <citation type="submission" date="2024-05" db="EMBL/GenBank/DDBJ databases">
        <title>A draft genome resource for the thread blight pathogen Marasmius tenuissimus strain MS-2.</title>
        <authorList>
            <person name="Yulfo-Soto G.E."/>
            <person name="Baruah I.K."/>
            <person name="Amoako-Attah I."/>
            <person name="Bukari Y."/>
            <person name="Meinhardt L.W."/>
            <person name="Bailey B.A."/>
            <person name="Cohen S.P."/>
        </authorList>
    </citation>
    <scope>NUCLEOTIDE SEQUENCE [LARGE SCALE GENOMIC DNA]</scope>
    <source>
        <strain evidence="2 3">MS-2</strain>
    </source>
</reference>
<accession>A0ABR3A8J3</accession>
<dbReference type="Proteomes" id="UP001437256">
    <property type="component" value="Unassembled WGS sequence"/>
</dbReference>
<feature type="signal peptide" evidence="1">
    <location>
        <begin position="1"/>
        <end position="20"/>
    </location>
</feature>